<evidence type="ECO:0000313" key="2">
    <source>
        <dbReference type="EMBL" id="NLW35095.1"/>
    </source>
</evidence>
<dbReference type="InterPro" id="IPR006439">
    <property type="entry name" value="HAD-SF_hydro_IA"/>
</dbReference>
<dbReference type="InterPro" id="IPR051540">
    <property type="entry name" value="S-2-haloacid_dehalogenase"/>
</dbReference>
<protein>
    <submittedName>
        <fullName evidence="2">HAD family hydrolase</fullName>
    </submittedName>
</protein>
<accession>A0A971M3B4</accession>
<dbReference type="EMBL" id="JAAYEE010000103">
    <property type="protein sequence ID" value="NLW35095.1"/>
    <property type="molecule type" value="Genomic_DNA"/>
</dbReference>
<dbReference type="Pfam" id="PF00702">
    <property type="entry name" value="Hydrolase"/>
    <property type="match status" value="1"/>
</dbReference>
<comment type="caution">
    <text evidence="2">The sequence shown here is derived from an EMBL/GenBank/DDBJ whole genome shotgun (WGS) entry which is preliminary data.</text>
</comment>
<dbReference type="Gene3D" id="3.40.50.1000">
    <property type="entry name" value="HAD superfamily/HAD-like"/>
    <property type="match status" value="1"/>
</dbReference>
<dbReference type="NCBIfam" id="TIGR01549">
    <property type="entry name" value="HAD-SF-IA-v1"/>
    <property type="match status" value="1"/>
</dbReference>
<dbReference type="PANTHER" id="PTHR43316">
    <property type="entry name" value="HYDROLASE, HALOACID DELAHOGENASE-RELATED"/>
    <property type="match status" value="1"/>
</dbReference>
<evidence type="ECO:0000256" key="1">
    <source>
        <dbReference type="ARBA" id="ARBA00022801"/>
    </source>
</evidence>
<dbReference type="SFLD" id="SFLDS00003">
    <property type="entry name" value="Haloacid_Dehalogenase"/>
    <property type="match status" value="1"/>
</dbReference>
<organism evidence="2 3">
    <name type="scientific">Syntrophorhabdus aromaticivorans</name>
    <dbReference type="NCBI Taxonomy" id="328301"/>
    <lineage>
        <taxon>Bacteria</taxon>
        <taxon>Pseudomonadati</taxon>
        <taxon>Thermodesulfobacteriota</taxon>
        <taxon>Syntrophorhabdia</taxon>
        <taxon>Syntrophorhabdales</taxon>
        <taxon>Syntrophorhabdaceae</taxon>
        <taxon>Syntrophorhabdus</taxon>
    </lineage>
</organism>
<dbReference type="Gene3D" id="1.10.150.520">
    <property type="match status" value="1"/>
</dbReference>
<name>A0A971M3B4_9BACT</name>
<dbReference type="Proteomes" id="UP000777265">
    <property type="component" value="Unassembled WGS sequence"/>
</dbReference>
<evidence type="ECO:0000313" key="3">
    <source>
        <dbReference type="Proteomes" id="UP000777265"/>
    </source>
</evidence>
<dbReference type="InterPro" id="IPR036412">
    <property type="entry name" value="HAD-like_sf"/>
</dbReference>
<dbReference type="InterPro" id="IPR023214">
    <property type="entry name" value="HAD_sf"/>
</dbReference>
<gene>
    <name evidence="2" type="ORF">GXY80_06380</name>
</gene>
<dbReference type="GO" id="GO:0016787">
    <property type="term" value="F:hydrolase activity"/>
    <property type="evidence" value="ECO:0007669"/>
    <property type="project" value="UniProtKB-KW"/>
</dbReference>
<proteinExistence type="predicted"/>
<reference evidence="2" key="1">
    <citation type="journal article" date="2020" name="Biotechnol. Biofuels">
        <title>New insights from the biogas microbiome by comprehensive genome-resolved metagenomics of nearly 1600 species originating from multiple anaerobic digesters.</title>
        <authorList>
            <person name="Campanaro S."/>
            <person name="Treu L."/>
            <person name="Rodriguez-R L.M."/>
            <person name="Kovalovszki A."/>
            <person name="Ziels R.M."/>
            <person name="Maus I."/>
            <person name="Zhu X."/>
            <person name="Kougias P.G."/>
            <person name="Basile A."/>
            <person name="Luo G."/>
            <person name="Schluter A."/>
            <person name="Konstantinidis K.T."/>
            <person name="Angelidaki I."/>
        </authorList>
    </citation>
    <scope>NUCLEOTIDE SEQUENCE</scope>
    <source>
        <strain evidence="2">AS06rmzACSIP_7</strain>
    </source>
</reference>
<dbReference type="AlphaFoldDB" id="A0A971M3B4"/>
<keyword evidence="1 2" id="KW-0378">Hydrolase</keyword>
<sequence length="209" mass="24144">MKKIISFDLDGTLVHGKYGDIVWNRGIPEEYAGKYGLTFDVAVSRVRERYEAVGDTRMEWYNIDYWLRRFDLSVTAAELLNRYESRIEPLPNTAEVLQALKGKYTLIIASNAARIFVEKELSHTGLGRYFDHVISATTDYGMVKKEEHFYRRLCRSLDVSPHEIVHVGDHRIFDFEAPLRLGIEAYHLAQDGETGPGVIHNLRELLRKL</sequence>
<dbReference type="SFLD" id="SFLDG01129">
    <property type="entry name" value="C1.5:_HAD__Beta-PGM__Phosphata"/>
    <property type="match status" value="1"/>
</dbReference>
<dbReference type="SUPFAM" id="SSF56784">
    <property type="entry name" value="HAD-like"/>
    <property type="match status" value="1"/>
</dbReference>
<reference evidence="2" key="2">
    <citation type="submission" date="2020-01" db="EMBL/GenBank/DDBJ databases">
        <authorList>
            <person name="Campanaro S."/>
        </authorList>
    </citation>
    <scope>NUCLEOTIDE SEQUENCE</scope>
    <source>
        <strain evidence="2">AS06rmzACSIP_7</strain>
    </source>
</reference>